<name>A0ABY9J2K4_9ACTN</name>
<evidence type="ECO:0000256" key="2">
    <source>
        <dbReference type="ARBA" id="ARBA00022679"/>
    </source>
</evidence>
<dbReference type="SUPFAM" id="SSF53335">
    <property type="entry name" value="S-adenosyl-L-methionine-dependent methyltransferases"/>
    <property type="match status" value="1"/>
</dbReference>
<sequence>MNPSSPTPAAPADLWQHYGATSPAATPRSVDARMYWDWYQRTGPGAEILGNVAGRTVTELGAGAGRQAAHVAGCTAATRVLAIDSSPTQHTKARTLYGHVPGVEFIEADAENYLHRHPRSTDVIYSVFGAIDFTDPRTTLPAAAAALRPGGRLVFSTLAHYRNGSPPETDCRPADIPTRTGTMRRWVLDMPVWEKLLGESGFDNCRTETLPDPGDDTSPPMTTLVISASTSAEGG</sequence>
<dbReference type="RefSeq" id="WP_306106411.1">
    <property type="nucleotide sequence ID" value="NZ_CP120989.1"/>
</dbReference>
<evidence type="ECO:0000313" key="5">
    <source>
        <dbReference type="Proteomes" id="UP001235744"/>
    </source>
</evidence>
<dbReference type="GO" id="GO:0032259">
    <property type="term" value="P:methylation"/>
    <property type="evidence" value="ECO:0007669"/>
    <property type="project" value="UniProtKB-KW"/>
</dbReference>
<keyword evidence="5" id="KW-1185">Reference proteome</keyword>
<protein>
    <submittedName>
        <fullName evidence="4">Class I SAM-dependent methyltransferase</fullName>
        <ecNumber evidence="4">2.1.-.-</ecNumber>
    </submittedName>
</protein>
<reference evidence="4 5" key="1">
    <citation type="submission" date="2023-03" db="EMBL/GenBank/DDBJ databases">
        <title>Isolation and description of six Streptomyces strains from soil environments, able to metabolize different microbial glucans.</title>
        <authorList>
            <person name="Widen T."/>
            <person name="Larsbrink J."/>
        </authorList>
    </citation>
    <scope>NUCLEOTIDE SEQUENCE [LARGE SCALE GENOMIC DNA]</scope>
    <source>
        <strain evidence="4 5">Alt2</strain>
        <plasmid evidence="4 5">unnamed1</plasmid>
    </source>
</reference>
<accession>A0ABY9J2K4</accession>
<evidence type="ECO:0000259" key="3">
    <source>
        <dbReference type="Pfam" id="PF13649"/>
    </source>
</evidence>
<dbReference type="Proteomes" id="UP001235744">
    <property type="component" value="Plasmid unnamed1"/>
</dbReference>
<dbReference type="EC" id="2.1.-.-" evidence="4"/>
<evidence type="ECO:0000256" key="1">
    <source>
        <dbReference type="ARBA" id="ARBA00022603"/>
    </source>
</evidence>
<evidence type="ECO:0000313" key="4">
    <source>
        <dbReference type="EMBL" id="WLQ62058.1"/>
    </source>
</evidence>
<keyword evidence="2 4" id="KW-0808">Transferase</keyword>
<dbReference type="GO" id="GO:0008168">
    <property type="term" value="F:methyltransferase activity"/>
    <property type="evidence" value="ECO:0007669"/>
    <property type="project" value="UniProtKB-KW"/>
</dbReference>
<dbReference type="CDD" id="cd02440">
    <property type="entry name" value="AdoMet_MTases"/>
    <property type="match status" value="1"/>
</dbReference>
<dbReference type="Pfam" id="PF13649">
    <property type="entry name" value="Methyltransf_25"/>
    <property type="match status" value="1"/>
</dbReference>
<dbReference type="Gene3D" id="3.40.50.150">
    <property type="entry name" value="Vaccinia Virus protein VP39"/>
    <property type="match status" value="1"/>
</dbReference>
<dbReference type="PANTHER" id="PTHR43861">
    <property type="entry name" value="TRANS-ACONITATE 2-METHYLTRANSFERASE-RELATED"/>
    <property type="match status" value="1"/>
</dbReference>
<dbReference type="InterPro" id="IPR041698">
    <property type="entry name" value="Methyltransf_25"/>
</dbReference>
<keyword evidence="4" id="KW-0614">Plasmid</keyword>
<geneLocation type="plasmid" evidence="4 5">
    <name>unnamed1</name>
</geneLocation>
<gene>
    <name evidence="4" type="ORF">P8A19_42040</name>
</gene>
<proteinExistence type="predicted"/>
<dbReference type="InterPro" id="IPR029063">
    <property type="entry name" value="SAM-dependent_MTases_sf"/>
</dbReference>
<dbReference type="PANTHER" id="PTHR43861:SF1">
    <property type="entry name" value="TRANS-ACONITATE 2-METHYLTRANSFERASE"/>
    <property type="match status" value="1"/>
</dbReference>
<dbReference type="EMBL" id="CP120989">
    <property type="protein sequence ID" value="WLQ62058.1"/>
    <property type="molecule type" value="Genomic_DNA"/>
</dbReference>
<feature type="domain" description="Methyltransferase" evidence="3">
    <location>
        <begin position="57"/>
        <end position="151"/>
    </location>
</feature>
<keyword evidence="1 4" id="KW-0489">Methyltransferase</keyword>
<organism evidence="4 5">
    <name type="scientific">Streptomyces poriferorum</name>
    <dbReference type="NCBI Taxonomy" id="2798799"/>
    <lineage>
        <taxon>Bacteria</taxon>
        <taxon>Bacillati</taxon>
        <taxon>Actinomycetota</taxon>
        <taxon>Actinomycetes</taxon>
        <taxon>Kitasatosporales</taxon>
        <taxon>Streptomycetaceae</taxon>
        <taxon>Streptomyces</taxon>
    </lineage>
</organism>